<accession>A0A934KG68</accession>
<evidence type="ECO:0000313" key="2">
    <source>
        <dbReference type="Proteomes" id="UP000620075"/>
    </source>
</evidence>
<protein>
    <submittedName>
        <fullName evidence="1">Uncharacterized protein</fullName>
    </submittedName>
</protein>
<dbReference type="AlphaFoldDB" id="A0A934KG68"/>
<organism evidence="1 2">
    <name type="scientific">Candidatus Dormiibacter inghamiae</name>
    <dbReference type="NCBI Taxonomy" id="3127013"/>
    <lineage>
        <taxon>Bacteria</taxon>
        <taxon>Bacillati</taxon>
        <taxon>Candidatus Dormiibacterota</taxon>
        <taxon>Candidatus Dormibacteria</taxon>
        <taxon>Candidatus Dormibacterales</taxon>
        <taxon>Candidatus Dormibacteraceae</taxon>
        <taxon>Candidatus Dormiibacter</taxon>
    </lineage>
</organism>
<evidence type="ECO:0000313" key="1">
    <source>
        <dbReference type="EMBL" id="MBJ7602866.1"/>
    </source>
</evidence>
<comment type="caution">
    <text evidence="1">The sequence shown here is derived from an EMBL/GenBank/DDBJ whole genome shotgun (WGS) entry which is preliminary data.</text>
</comment>
<name>A0A934KG68_9BACT</name>
<reference evidence="1 2" key="1">
    <citation type="submission" date="2020-10" db="EMBL/GenBank/DDBJ databases">
        <title>Ca. Dormibacterota MAGs.</title>
        <authorList>
            <person name="Montgomery K."/>
        </authorList>
    </citation>
    <scope>NUCLEOTIDE SEQUENCE [LARGE SCALE GENOMIC DNA]</scope>
    <source>
        <strain evidence="1">SC8811_S16_3</strain>
    </source>
</reference>
<sequence>MRRAGGLEVRYFQRRELAAAIEFAETGGIAVHRNFDRYHGTLSARGIAMERPFLHVIGLRSRLQAWGAGYGLRPEWIQPEKRRRVAHYDLFGEHAERLLERLGVSARFDASRQMRYNDA</sequence>
<dbReference type="EMBL" id="JAEKNQ010000025">
    <property type="protein sequence ID" value="MBJ7602866.1"/>
    <property type="molecule type" value="Genomic_DNA"/>
</dbReference>
<dbReference type="Proteomes" id="UP000620075">
    <property type="component" value="Unassembled WGS sequence"/>
</dbReference>
<gene>
    <name evidence="1" type="ORF">JF888_06690</name>
</gene>
<dbReference type="RefSeq" id="WP_338177916.1">
    <property type="nucleotide sequence ID" value="NZ_JAEKNQ010000025.1"/>
</dbReference>
<proteinExistence type="predicted"/>